<gene>
    <name evidence="1" type="ORF">GTGU_03703</name>
</gene>
<keyword evidence="2" id="KW-1185">Reference proteome</keyword>
<protein>
    <submittedName>
        <fullName evidence="1">Uncharacterized DUF484 family protein</fullName>
    </submittedName>
</protein>
<name>A0A084ZTZ6_9ENTR</name>
<evidence type="ECO:0000313" key="1">
    <source>
        <dbReference type="EMBL" id="KFC00941.1"/>
    </source>
</evidence>
<dbReference type="eggNOG" id="COG3159">
    <property type="taxonomic scope" value="Bacteria"/>
</dbReference>
<dbReference type="InterPro" id="IPR029016">
    <property type="entry name" value="GAF-like_dom_sf"/>
</dbReference>
<reference evidence="2" key="1">
    <citation type="submission" date="2014-05" db="EMBL/GenBank/DDBJ databases">
        <title>ATOL: Assembling a taxonomically balanced genome-scale reconstruction of the evolutionary history of the Enterobacteriaceae.</title>
        <authorList>
            <person name="Plunkett G. III"/>
            <person name="Neeno-Eckwall E.C."/>
            <person name="Glasner J.D."/>
            <person name="Perna N.T."/>
        </authorList>
    </citation>
    <scope>NUCLEOTIDE SEQUENCE [LARGE SCALE GENOMIC DNA]</scope>
    <source>
        <strain evidence="2">ATCC 49490</strain>
    </source>
</reference>
<dbReference type="Proteomes" id="UP000028630">
    <property type="component" value="Unassembled WGS sequence"/>
</dbReference>
<dbReference type="Pfam" id="PF04340">
    <property type="entry name" value="DUF484"/>
    <property type="match status" value="1"/>
</dbReference>
<dbReference type="Gene3D" id="3.30.450.40">
    <property type="match status" value="1"/>
</dbReference>
<dbReference type="PANTHER" id="PTHR38765:SF1">
    <property type="entry name" value="DUF484 DOMAIN-CONTAINING PROTEIN"/>
    <property type="match status" value="1"/>
</dbReference>
<dbReference type="RefSeq" id="WP_038160447.1">
    <property type="nucleotide sequence ID" value="NZ_JMTB01000107.1"/>
</dbReference>
<dbReference type="PANTHER" id="PTHR38765">
    <property type="entry name" value="DUF484 DOMAIN-CONTAINING PROTEIN"/>
    <property type="match status" value="1"/>
</dbReference>
<dbReference type="EMBL" id="JMTB01000107">
    <property type="protein sequence ID" value="KFC00941.1"/>
    <property type="molecule type" value="Genomic_DNA"/>
</dbReference>
<dbReference type="AlphaFoldDB" id="A0A084ZTZ6"/>
<accession>A0A084ZTZ6</accession>
<dbReference type="InterPro" id="IPR007435">
    <property type="entry name" value="DUF484"/>
</dbReference>
<organism evidence="1 2">
    <name type="scientific">Trabulsiella guamensis ATCC 49490</name>
    <dbReference type="NCBI Taxonomy" id="1005994"/>
    <lineage>
        <taxon>Bacteria</taxon>
        <taxon>Pseudomonadati</taxon>
        <taxon>Pseudomonadota</taxon>
        <taxon>Gammaproteobacteria</taxon>
        <taxon>Enterobacterales</taxon>
        <taxon>Enterobacteriaceae</taxon>
        <taxon>Trabulsiella</taxon>
    </lineage>
</organism>
<proteinExistence type="predicted"/>
<dbReference type="NCBIfam" id="NF008203">
    <property type="entry name" value="PRK10963.1"/>
    <property type="match status" value="1"/>
</dbReference>
<dbReference type="OrthoDB" id="7065511at2"/>
<evidence type="ECO:0000313" key="2">
    <source>
        <dbReference type="Proteomes" id="UP000028630"/>
    </source>
</evidence>
<sequence>MKQVGEEQQDVVTALDDRAVVEYLLQHPEFFTRNAQFVEQMRVPHPVRGTVSLVEWHMARARNHISTLEENISLLMEQATTNESLFYRLLHLQTRLASAESLDDMLTRFHRWARDLGLAGATVRLFPDRWRIGAPTSATHLALSRQAFEPLRIQRLGHERHYLGSLNGPELLVVLPEAKAIGSVAMSMLGSDSDLGVILFSSRDAHHYQQGQGTQLLQEIALMLPGLLERWIERV</sequence>
<comment type="caution">
    <text evidence="1">The sequence shown here is derived from an EMBL/GenBank/DDBJ whole genome shotgun (WGS) entry which is preliminary data.</text>
</comment>